<dbReference type="AlphaFoldDB" id="A0A101HU65"/>
<dbReference type="FunFam" id="3.40.1280.10:FF:000008">
    <property type="entry name" value="Group 3 RNA methyltransferase TrmH"/>
    <property type="match status" value="1"/>
</dbReference>
<dbReference type="Pfam" id="PF08032">
    <property type="entry name" value="SpoU_sub_bind"/>
    <property type="match status" value="1"/>
</dbReference>
<gene>
    <name evidence="5" type="ORF">XD97_0255</name>
</gene>
<evidence type="ECO:0000256" key="3">
    <source>
        <dbReference type="ARBA" id="ARBA00022679"/>
    </source>
</evidence>
<dbReference type="EMBL" id="LGGS01000045">
    <property type="protein sequence ID" value="KUK83146.1"/>
    <property type="molecule type" value="Genomic_DNA"/>
</dbReference>
<sequence>MNCKGEKKLISEDIIAGRNPVREALRANRAVNKVLIAGGALSGPLKEIFNLAGVKNIPVQVVDRRRLDKFVPGAVHQGVVALAAAREYVALDDLIAGVGPGEEPFVFVLDQMHDPHNLGAVLRTADAAGVHGVIVPRHRSARLTPAAAKASAGAVEYVPVARVANIARTLDFLKTKGFWVAGADAQGREIFWDARLDGPLALVIGGEDKGLGRLVKERCDILVRVPMSGRVNSLNASVAAALLAYEVLRQRRMNLNEAGISHS</sequence>
<evidence type="ECO:0000256" key="1">
    <source>
        <dbReference type="ARBA" id="ARBA00007228"/>
    </source>
</evidence>
<dbReference type="Proteomes" id="UP000054705">
    <property type="component" value="Unassembled WGS sequence"/>
</dbReference>
<feature type="domain" description="RNA 2-O ribose methyltransferase substrate binding" evidence="4">
    <location>
        <begin position="14"/>
        <end position="89"/>
    </location>
</feature>
<dbReference type="InterPro" id="IPR029028">
    <property type="entry name" value="Alpha/beta_knot_MTases"/>
</dbReference>
<dbReference type="InterPro" id="IPR004441">
    <property type="entry name" value="rRNA_MeTrfase_TrmH"/>
</dbReference>
<dbReference type="InterPro" id="IPR001537">
    <property type="entry name" value="SpoU_MeTrfase"/>
</dbReference>
<dbReference type="PANTHER" id="PTHR46429:SF1">
    <property type="entry name" value="23S RRNA (GUANOSINE-2'-O-)-METHYLTRANSFERASE RLMB"/>
    <property type="match status" value="1"/>
</dbReference>
<comment type="caution">
    <text evidence="5">The sequence shown here is derived from an EMBL/GenBank/DDBJ whole genome shotgun (WGS) entry which is preliminary data.</text>
</comment>
<name>A0A101HU65_9FIRM</name>
<dbReference type="InterPro" id="IPR013123">
    <property type="entry name" value="SpoU_subst-bd"/>
</dbReference>
<dbReference type="PATRIC" id="fig|110500.4.peg.510"/>
<evidence type="ECO:0000259" key="4">
    <source>
        <dbReference type="SMART" id="SM00967"/>
    </source>
</evidence>
<dbReference type="GO" id="GO:0006396">
    <property type="term" value="P:RNA processing"/>
    <property type="evidence" value="ECO:0007669"/>
    <property type="project" value="InterPro"/>
</dbReference>
<keyword evidence="2 5" id="KW-0489">Methyltransferase</keyword>
<dbReference type="GO" id="GO:0032259">
    <property type="term" value="P:methylation"/>
    <property type="evidence" value="ECO:0007669"/>
    <property type="project" value="UniProtKB-KW"/>
</dbReference>
<evidence type="ECO:0000313" key="5">
    <source>
        <dbReference type="EMBL" id="KUK83146.1"/>
    </source>
</evidence>
<dbReference type="SUPFAM" id="SSF75217">
    <property type="entry name" value="alpha/beta knot"/>
    <property type="match status" value="1"/>
</dbReference>
<dbReference type="SUPFAM" id="SSF55315">
    <property type="entry name" value="L30e-like"/>
    <property type="match status" value="1"/>
</dbReference>
<dbReference type="GO" id="GO:0003723">
    <property type="term" value="F:RNA binding"/>
    <property type="evidence" value="ECO:0007669"/>
    <property type="project" value="InterPro"/>
</dbReference>
<reference evidence="6" key="1">
    <citation type="journal article" date="2015" name="MBio">
        <title>Genome-Resolved Metagenomic Analysis Reveals Roles for Candidate Phyla and Other Microbial Community Members in Biogeochemical Transformations in Oil Reservoirs.</title>
        <authorList>
            <person name="Hu P."/>
            <person name="Tom L."/>
            <person name="Singh A."/>
            <person name="Thomas B.C."/>
            <person name="Baker B.J."/>
            <person name="Piceno Y.M."/>
            <person name="Andersen G.L."/>
            <person name="Banfield J.F."/>
        </authorList>
    </citation>
    <scope>NUCLEOTIDE SEQUENCE [LARGE SCALE GENOMIC DNA]</scope>
</reference>
<dbReference type="PANTHER" id="PTHR46429">
    <property type="entry name" value="23S RRNA (GUANOSINE-2'-O-)-METHYLTRANSFERASE RLMB"/>
    <property type="match status" value="1"/>
</dbReference>
<dbReference type="SMART" id="SM00967">
    <property type="entry name" value="SpoU_sub_bind"/>
    <property type="match status" value="1"/>
</dbReference>
<dbReference type="GO" id="GO:0008173">
    <property type="term" value="F:RNA methyltransferase activity"/>
    <property type="evidence" value="ECO:0007669"/>
    <property type="project" value="InterPro"/>
</dbReference>
<evidence type="ECO:0000313" key="6">
    <source>
        <dbReference type="Proteomes" id="UP000054705"/>
    </source>
</evidence>
<organism evidence="5 6">
    <name type="scientific">Pelotomaculum thermopropionicum</name>
    <dbReference type="NCBI Taxonomy" id="110500"/>
    <lineage>
        <taxon>Bacteria</taxon>
        <taxon>Bacillati</taxon>
        <taxon>Bacillota</taxon>
        <taxon>Clostridia</taxon>
        <taxon>Eubacteriales</taxon>
        <taxon>Desulfotomaculaceae</taxon>
        <taxon>Pelotomaculum</taxon>
    </lineage>
</organism>
<keyword evidence="3" id="KW-0808">Transferase</keyword>
<dbReference type="InterPro" id="IPR029064">
    <property type="entry name" value="Ribosomal_eL30-like_sf"/>
</dbReference>
<dbReference type="InterPro" id="IPR029026">
    <property type="entry name" value="tRNA_m1G_MTases_N"/>
</dbReference>
<protein>
    <submittedName>
        <fullName evidence="5">rRNA methylase</fullName>
    </submittedName>
</protein>
<proteinExistence type="inferred from homology"/>
<dbReference type="Gene3D" id="3.40.1280.10">
    <property type="match status" value="1"/>
</dbReference>
<dbReference type="Gene3D" id="3.30.1330.30">
    <property type="match status" value="1"/>
</dbReference>
<accession>A0A101HU65</accession>
<comment type="similarity">
    <text evidence="1">Belongs to the class IV-like SAM-binding methyltransferase superfamily. RNA methyltransferase TrmH family.</text>
</comment>
<dbReference type="Pfam" id="PF00588">
    <property type="entry name" value="SpoU_methylase"/>
    <property type="match status" value="1"/>
</dbReference>
<dbReference type="CDD" id="cd18103">
    <property type="entry name" value="SpoU-like_RlmB"/>
    <property type="match status" value="1"/>
</dbReference>
<dbReference type="NCBIfam" id="TIGR00186">
    <property type="entry name" value="rRNA_methyl_3"/>
    <property type="match status" value="1"/>
</dbReference>
<dbReference type="GO" id="GO:0005829">
    <property type="term" value="C:cytosol"/>
    <property type="evidence" value="ECO:0007669"/>
    <property type="project" value="TreeGrafter"/>
</dbReference>
<evidence type="ECO:0000256" key="2">
    <source>
        <dbReference type="ARBA" id="ARBA00022603"/>
    </source>
</evidence>